<dbReference type="PANTHER" id="PTHR31616:SF0">
    <property type="entry name" value="GLUCAN 1,4-ALPHA-GLUCOSIDASE"/>
    <property type="match status" value="1"/>
</dbReference>
<dbReference type="InterPro" id="IPR008928">
    <property type="entry name" value="6-hairpin_glycosidase_sf"/>
</dbReference>
<dbReference type="Pfam" id="PF19291">
    <property type="entry name" value="TREH_N"/>
    <property type="match status" value="1"/>
</dbReference>
<feature type="domain" description="GH15-like" evidence="1">
    <location>
        <begin position="222"/>
        <end position="587"/>
    </location>
</feature>
<dbReference type="GO" id="GO:0004553">
    <property type="term" value="F:hydrolase activity, hydrolyzing O-glycosyl compounds"/>
    <property type="evidence" value="ECO:0007669"/>
    <property type="project" value="TreeGrafter"/>
</dbReference>
<evidence type="ECO:0000259" key="2">
    <source>
        <dbReference type="Pfam" id="PF19291"/>
    </source>
</evidence>
<name>A0A7Y9S989_9MICC</name>
<dbReference type="Gene3D" id="1.50.10.10">
    <property type="match status" value="1"/>
</dbReference>
<dbReference type="PANTHER" id="PTHR31616">
    <property type="entry name" value="TREHALASE"/>
    <property type="match status" value="1"/>
</dbReference>
<proteinExistence type="predicted"/>
<accession>A0A7Y9S989</accession>
<comment type="caution">
    <text evidence="3">The sequence shown here is derived from an EMBL/GenBank/DDBJ whole genome shotgun (WGS) entry which is preliminary data.</text>
</comment>
<dbReference type="GO" id="GO:0005975">
    <property type="term" value="P:carbohydrate metabolic process"/>
    <property type="evidence" value="ECO:0007669"/>
    <property type="project" value="InterPro"/>
</dbReference>
<organism evidence="3 4">
    <name type="scientific">Psychromicrobium silvestre</name>
    <dbReference type="NCBI Taxonomy" id="1645614"/>
    <lineage>
        <taxon>Bacteria</taxon>
        <taxon>Bacillati</taxon>
        <taxon>Actinomycetota</taxon>
        <taxon>Actinomycetes</taxon>
        <taxon>Micrococcales</taxon>
        <taxon>Micrococcaceae</taxon>
        <taxon>Psychromicrobium</taxon>
    </lineage>
</organism>
<dbReference type="AlphaFoldDB" id="A0A7Y9S989"/>
<dbReference type="Pfam" id="PF00723">
    <property type="entry name" value="Glyco_hydro_15"/>
    <property type="match status" value="1"/>
</dbReference>
<keyword evidence="4" id="KW-1185">Reference proteome</keyword>
<evidence type="ECO:0000313" key="4">
    <source>
        <dbReference type="Proteomes" id="UP000521748"/>
    </source>
</evidence>
<gene>
    <name evidence="3" type="ORF">FHU41_002362</name>
</gene>
<protein>
    <submittedName>
        <fullName evidence="3">GH15 family glucan-1,4-alpha-glucosidase</fullName>
    </submittedName>
</protein>
<reference evidence="3 4" key="1">
    <citation type="submission" date="2020-07" db="EMBL/GenBank/DDBJ databases">
        <title>Sequencing the genomes of 1000 actinobacteria strains.</title>
        <authorList>
            <person name="Klenk H.-P."/>
        </authorList>
    </citation>
    <scope>NUCLEOTIDE SEQUENCE [LARGE SCALE GENOMIC DNA]</scope>
    <source>
        <strain evidence="3 4">DSM 102047</strain>
    </source>
</reference>
<dbReference type="RefSeq" id="WP_179389816.1">
    <property type="nucleotide sequence ID" value="NZ_JACBYQ010000002.1"/>
</dbReference>
<dbReference type="EMBL" id="JACBYQ010000002">
    <property type="protein sequence ID" value="NYE96112.1"/>
    <property type="molecule type" value="Genomic_DNA"/>
</dbReference>
<evidence type="ECO:0000259" key="1">
    <source>
        <dbReference type="Pfam" id="PF00723"/>
    </source>
</evidence>
<dbReference type="InterPro" id="IPR011613">
    <property type="entry name" value="GH15-like"/>
</dbReference>
<dbReference type="InterPro" id="IPR012341">
    <property type="entry name" value="6hp_glycosidase-like_sf"/>
</dbReference>
<sequence>MASRIEDYALLSDLHTGPLVSRTGSIDWLCFPRFDSPSIFASLVGTEEHGHWLVAPKEESAVVASRQYVDSTFVLQTEWLTATGTVRVTDFMPVGGRRASIVRRIEGLSGTVTMRQVLRMRFDYARVLPWVSRIKDAEGATALLAIAGPDALALRGPHLPHSTDHRHYGEFDVQAGEKVDFELLWYPSHRDIPEALDVDRTLQETTDYWQGWAADCSQEGKYAKEVRRSLLVLRALSHEDTGGIVAAATTSLPEDFGGARNWDYRFCWLRDAALTLEAMLTHGYAQEALTWRNWLLRAVAGDPEDLQIMYGLGGERELPEAELSHLPGYENSQPVRIGNGAVHQYQADVVGEVMVALEKLRAIGGAEDHFSWPLQRALLGFAERHLAQKDQGLWEMRGESHYFTHSRVMMWAAFEAGVRAVRDHGLSGPVEQWERLRDQLRTEILSQGFNQDLNSFTQTYGGMTTDASLLVLPQVGFLDYDDPMMLGTVAQIEQELLDSDGLLLRYRTETGLDGLEPGEHPFLACSFWLVGQYAHSGRLEEAHDLMDRLVGLCNELGLLSEEYSMGLGRMVGNYPQAFSHLTLVGAADALQTAAQRVRV</sequence>
<feature type="domain" description="Trehalase-like N-terminal" evidence="2">
    <location>
        <begin position="2"/>
        <end position="128"/>
    </location>
</feature>
<evidence type="ECO:0000313" key="3">
    <source>
        <dbReference type="EMBL" id="NYE96112.1"/>
    </source>
</evidence>
<dbReference type="Proteomes" id="UP000521748">
    <property type="component" value="Unassembled WGS sequence"/>
</dbReference>
<dbReference type="SUPFAM" id="SSF48208">
    <property type="entry name" value="Six-hairpin glycosidases"/>
    <property type="match status" value="1"/>
</dbReference>
<dbReference type="InterPro" id="IPR045582">
    <property type="entry name" value="Trehalase-like_N"/>
</dbReference>